<dbReference type="InterPro" id="IPR041249">
    <property type="entry name" value="HEPN_DZIP3"/>
</dbReference>
<dbReference type="HOGENOM" id="CLU_471939_0_0_1"/>
<dbReference type="CDD" id="cd00096">
    <property type="entry name" value="Ig"/>
    <property type="match status" value="2"/>
</dbReference>
<evidence type="ECO:0000259" key="3">
    <source>
        <dbReference type="PROSITE" id="PS50835"/>
    </source>
</evidence>
<organism evidence="4">
    <name type="scientific">Magallana gigas</name>
    <name type="common">Pacific oyster</name>
    <name type="synonym">Crassostrea gigas</name>
    <dbReference type="NCBI Taxonomy" id="29159"/>
    <lineage>
        <taxon>Eukaryota</taxon>
        <taxon>Metazoa</taxon>
        <taxon>Spiralia</taxon>
        <taxon>Lophotrochozoa</taxon>
        <taxon>Mollusca</taxon>
        <taxon>Bivalvia</taxon>
        <taxon>Autobranchia</taxon>
        <taxon>Pteriomorphia</taxon>
        <taxon>Ostreida</taxon>
        <taxon>Ostreoidea</taxon>
        <taxon>Ostreidae</taxon>
        <taxon>Magallana</taxon>
    </lineage>
</organism>
<dbReference type="InterPro" id="IPR007110">
    <property type="entry name" value="Ig-like_dom"/>
</dbReference>
<dbReference type="InterPro" id="IPR013783">
    <property type="entry name" value="Ig-like_fold"/>
</dbReference>
<reference evidence="4" key="1">
    <citation type="journal article" date="2012" name="Nature">
        <title>The oyster genome reveals stress adaptation and complexity of shell formation.</title>
        <authorList>
            <person name="Zhang G."/>
            <person name="Fang X."/>
            <person name="Guo X."/>
            <person name="Li L."/>
            <person name="Luo R."/>
            <person name="Xu F."/>
            <person name="Yang P."/>
            <person name="Zhang L."/>
            <person name="Wang X."/>
            <person name="Qi H."/>
            <person name="Xiong Z."/>
            <person name="Que H."/>
            <person name="Xie Y."/>
            <person name="Holland P.W."/>
            <person name="Paps J."/>
            <person name="Zhu Y."/>
            <person name="Wu F."/>
            <person name="Chen Y."/>
            <person name="Wang J."/>
            <person name="Peng C."/>
            <person name="Meng J."/>
            <person name="Yang L."/>
            <person name="Liu J."/>
            <person name="Wen B."/>
            <person name="Zhang N."/>
            <person name="Huang Z."/>
            <person name="Zhu Q."/>
            <person name="Feng Y."/>
            <person name="Mount A."/>
            <person name="Hedgecock D."/>
            <person name="Xu Z."/>
            <person name="Liu Y."/>
            <person name="Domazet-Loso T."/>
            <person name="Du Y."/>
            <person name="Sun X."/>
            <person name="Zhang S."/>
            <person name="Liu B."/>
            <person name="Cheng P."/>
            <person name="Jiang X."/>
            <person name="Li J."/>
            <person name="Fan D."/>
            <person name="Wang W."/>
            <person name="Fu W."/>
            <person name="Wang T."/>
            <person name="Wang B."/>
            <person name="Zhang J."/>
            <person name="Peng Z."/>
            <person name="Li Y."/>
            <person name="Li N."/>
            <person name="Wang J."/>
            <person name="Chen M."/>
            <person name="He Y."/>
            <person name="Tan F."/>
            <person name="Song X."/>
            <person name="Zheng Q."/>
            <person name="Huang R."/>
            <person name="Yang H."/>
            <person name="Du X."/>
            <person name="Chen L."/>
            <person name="Yang M."/>
            <person name="Gaffney P.M."/>
            <person name="Wang S."/>
            <person name="Luo L."/>
            <person name="She Z."/>
            <person name="Ming Y."/>
            <person name="Huang W."/>
            <person name="Zhang S."/>
            <person name="Huang B."/>
            <person name="Zhang Y."/>
            <person name="Qu T."/>
            <person name="Ni P."/>
            <person name="Miao G."/>
            <person name="Wang J."/>
            <person name="Wang Q."/>
            <person name="Steinberg C.E."/>
            <person name="Wang H."/>
            <person name="Li N."/>
            <person name="Qian L."/>
            <person name="Zhang G."/>
            <person name="Li Y."/>
            <person name="Yang H."/>
            <person name="Liu X."/>
            <person name="Wang J."/>
            <person name="Yin Y."/>
            <person name="Wang J."/>
        </authorList>
    </citation>
    <scope>NUCLEOTIDE SEQUENCE [LARGE SCALE GENOMIC DNA]</scope>
    <source>
        <strain evidence="4">05x7-T-G4-1.051#20</strain>
    </source>
</reference>
<dbReference type="Pfam" id="PF18738">
    <property type="entry name" value="HEPN_DZIP3"/>
    <property type="match status" value="1"/>
</dbReference>
<evidence type="ECO:0000313" key="4">
    <source>
        <dbReference type="EMBL" id="EKC31297.1"/>
    </source>
</evidence>
<dbReference type="PANTHER" id="PTHR45080">
    <property type="entry name" value="CONTACTIN 5"/>
    <property type="match status" value="1"/>
</dbReference>
<dbReference type="SMART" id="SM00409">
    <property type="entry name" value="IG"/>
    <property type="match status" value="3"/>
</dbReference>
<dbReference type="SUPFAM" id="SSF48726">
    <property type="entry name" value="Immunoglobulin"/>
    <property type="match status" value="3"/>
</dbReference>
<dbReference type="InterPro" id="IPR050958">
    <property type="entry name" value="Cell_Adh-Cytoskel_Orgn"/>
</dbReference>
<accession>K1Q405</accession>
<dbReference type="EMBL" id="JH818775">
    <property type="protein sequence ID" value="EKC31297.1"/>
    <property type="molecule type" value="Genomic_DNA"/>
</dbReference>
<protein>
    <submittedName>
        <fullName evidence="4">E3 ubiquitin-protein ligase DZIP3</fullName>
    </submittedName>
</protein>
<name>K1Q405_MAGGI</name>
<dbReference type="PANTHER" id="PTHR45080:SF8">
    <property type="entry name" value="IG-LIKE DOMAIN-CONTAINING PROTEIN"/>
    <property type="match status" value="1"/>
</dbReference>
<dbReference type="Pfam" id="PF07679">
    <property type="entry name" value="I-set"/>
    <property type="match status" value="2"/>
</dbReference>
<keyword evidence="1" id="KW-0732">Signal</keyword>
<dbReference type="GO" id="GO:0007156">
    <property type="term" value="P:homophilic cell adhesion via plasma membrane adhesion molecules"/>
    <property type="evidence" value="ECO:0007669"/>
    <property type="project" value="TreeGrafter"/>
</dbReference>
<dbReference type="GO" id="GO:0005886">
    <property type="term" value="C:plasma membrane"/>
    <property type="evidence" value="ECO:0007669"/>
    <property type="project" value="TreeGrafter"/>
</dbReference>
<dbReference type="Gene3D" id="2.60.40.10">
    <property type="entry name" value="Immunoglobulins"/>
    <property type="match status" value="3"/>
</dbReference>
<feature type="domain" description="Ig-like" evidence="3">
    <location>
        <begin position="452"/>
        <end position="544"/>
    </location>
</feature>
<dbReference type="AlphaFoldDB" id="K1Q405"/>
<dbReference type="InterPro" id="IPR003599">
    <property type="entry name" value="Ig_sub"/>
</dbReference>
<keyword evidence="2" id="KW-1015">Disulfide bond</keyword>
<feature type="domain" description="Ig-like" evidence="3">
    <location>
        <begin position="304"/>
        <end position="393"/>
    </location>
</feature>
<proteinExistence type="predicted"/>
<evidence type="ECO:0000256" key="1">
    <source>
        <dbReference type="ARBA" id="ARBA00022729"/>
    </source>
</evidence>
<evidence type="ECO:0000256" key="2">
    <source>
        <dbReference type="ARBA" id="ARBA00023157"/>
    </source>
</evidence>
<dbReference type="PROSITE" id="PS50835">
    <property type="entry name" value="IG_LIKE"/>
    <property type="match status" value="2"/>
</dbReference>
<sequence length="697" mass="78642">MASNDLSKAEQNFTCFTKACIDFIKLPLIDILTDCVKPVDLYVKIKCSSVLMNGKNKLRPDQLKLCFHPPPLLPDYSKFDVTLLNTLIRNLCPSLKPTQGWGSAPNNTDTNIGDDIERLRLFRNNFYAHADSTEISDSDFNNLWKNLQSVIQRIETYTKTWSTTNYEQELTRIKGCRFGYDDRDKYKLLLEATLNVSKSEKLDEPDILITGEDRVVCGDSARFDAEVKRAQLSEWSITWQKKTDDITIKINTSDKKYKGSSRRQLVIQSVCKDDEAEYQAILSNGSKLNIISNIIYLQALGERPVFDVWDIVTDDGAITIEYRYKVSEHSPQVYQEEWTKNREALNRTPFKYLGGQLYSNYFTIKSPTLDDKGTYSCTVTNAVGSASKDVKFDVPFAHISTESKGVFGSMTILKSEVKSCPKLEGVEWQCSSDGNKFFRIDISTPHYHGSPPNITTSHETYFEKHSVKLIGKVFLYDNCNATTDVFWTKNGNEIDTLNSGGKYSKASIDDSSLTISDVNEHDAGSYQLTATNDVGSTQSDVIVLAIPEVCVKRLENCDGCLVFTALIQSIPAAYHAQWKVKGKDDDTFKPVDVNAKEYNGTSNSLPHPVLVVKQKEEIQKQHFYIQVDNFVGSSKTEISENAEILSETAFKTEGDNSSNIFNKNGSTIRFNELRRQIIKGLKQSDLQELKDSLEGIK</sequence>
<dbReference type="InterPro" id="IPR036179">
    <property type="entry name" value="Ig-like_dom_sf"/>
</dbReference>
<gene>
    <name evidence="4" type="ORF">CGI_10015836</name>
</gene>
<dbReference type="InParanoid" id="K1Q405"/>
<dbReference type="InterPro" id="IPR013098">
    <property type="entry name" value="Ig_I-set"/>
</dbReference>